<evidence type="ECO:0000256" key="2">
    <source>
        <dbReference type="ARBA" id="ARBA00022692"/>
    </source>
</evidence>
<dbReference type="STRING" id="1174501.SAMN05216192_11214"/>
<dbReference type="AlphaFoldDB" id="A0A1G8R6J7"/>
<keyword evidence="4 5" id="KW-0472">Membrane</keyword>
<name>A0A1G8R6J7_9BACL</name>
<evidence type="ECO:0000256" key="4">
    <source>
        <dbReference type="ARBA" id="ARBA00023136"/>
    </source>
</evidence>
<evidence type="ECO:0000256" key="1">
    <source>
        <dbReference type="ARBA" id="ARBA00004127"/>
    </source>
</evidence>
<dbReference type="RefSeq" id="WP_090714624.1">
    <property type="nucleotide sequence ID" value="NZ_CBCSKY010000025.1"/>
</dbReference>
<feature type="transmembrane region" description="Helical" evidence="5">
    <location>
        <begin position="20"/>
        <end position="38"/>
    </location>
</feature>
<protein>
    <submittedName>
        <fullName evidence="7">Predicted thiol-disulfide oxidoreductase YuxK, DCC family</fullName>
    </submittedName>
</protein>
<feature type="transmembrane region" description="Helical" evidence="5">
    <location>
        <begin position="241"/>
        <end position="267"/>
    </location>
</feature>
<keyword evidence="8" id="KW-1185">Reference proteome</keyword>
<dbReference type="OrthoDB" id="1260738at2"/>
<evidence type="ECO:0000313" key="8">
    <source>
        <dbReference type="Proteomes" id="UP000199050"/>
    </source>
</evidence>
<evidence type="ECO:0000313" key="7">
    <source>
        <dbReference type="EMBL" id="SDJ12602.1"/>
    </source>
</evidence>
<dbReference type="SMART" id="SM00752">
    <property type="entry name" value="HTTM"/>
    <property type="match status" value="1"/>
</dbReference>
<proteinExistence type="predicted"/>
<keyword evidence="2 5" id="KW-0812">Transmembrane</keyword>
<dbReference type="GO" id="GO:0015035">
    <property type="term" value="F:protein-disulfide reductase activity"/>
    <property type="evidence" value="ECO:0007669"/>
    <property type="project" value="InterPro"/>
</dbReference>
<reference evidence="8" key="1">
    <citation type="submission" date="2016-10" db="EMBL/GenBank/DDBJ databases">
        <authorList>
            <person name="Varghese N."/>
            <person name="Submissions S."/>
        </authorList>
    </citation>
    <scope>NUCLEOTIDE SEQUENCE [LARGE SCALE GENOMIC DNA]</scope>
    <source>
        <strain evidence="8">CGMCC 1.11012</strain>
    </source>
</reference>
<evidence type="ECO:0000256" key="3">
    <source>
        <dbReference type="ARBA" id="ARBA00022989"/>
    </source>
</evidence>
<dbReference type="Pfam" id="PF04134">
    <property type="entry name" value="DCC1-like"/>
    <property type="match status" value="1"/>
</dbReference>
<dbReference type="PANTHER" id="PTHR39535">
    <property type="entry name" value="SPORULATION-DELAYING PROTEIN SDPB"/>
    <property type="match status" value="1"/>
</dbReference>
<dbReference type="InterPro" id="IPR011020">
    <property type="entry name" value="HTTM-like"/>
</dbReference>
<feature type="transmembrane region" description="Helical" evidence="5">
    <location>
        <begin position="110"/>
        <end position="131"/>
    </location>
</feature>
<evidence type="ECO:0000256" key="5">
    <source>
        <dbReference type="SAM" id="Phobius"/>
    </source>
</evidence>
<feature type="transmembrane region" description="Helical" evidence="5">
    <location>
        <begin position="152"/>
        <end position="172"/>
    </location>
</feature>
<organism evidence="7 8">
    <name type="scientific">Paenibacillus typhae</name>
    <dbReference type="NCBI Taxonomy" id="1174501"/>
    <lineage>
        <taxon>Bacteria</taxon>
        <taxon>Bacillati</taxon>
        <taxon>Bacillota</taxon>
        <taxon>Bacilli</taxon>
        <taxon>Bacillales</taxon>
        <taxon>Paenibacillaceae</taxon>
        <taxon>Paenibacillus</taxon>
    </lineage>
</organism>
<accession>A0A1G8R6J7</accession>
<feature type="transmembrane region" description="Helical" evidence="5">
    <location>
        <begin position="50"/>
        <end position="74"/>
    </location>
</feature>
<dbReference type="EMBL" id="FNDX01000012">
    <property type="protein sequence ID" value="SDJ12602.1"/>
    <property type="molecule type" value="Genomic_DNA"/>
</dbReference>
<dbReference type="InterPro" id="IPR052964">
    <property type="entry name" value="Sporulation_signal_mat"/>
</dbReference>
<dbReference type="PANTHER" id="PTHR39535:SF2">
    <property type="entry name" value="HTTM DOMAIN-CONTAINING PROTEIN"/>
    <property type="match status" value="1"/>
</dbReference>
<feature type="transmembrane region" description="Helical" evidence="5">
    <location>
        <begin position="81"/>
        <end position="98"/>
    </location>
</feature>
<dbReference type="InterPro" id="IPR007263">
    <property type="entry name" value="DCC1-like"/>
</dbReference>
<gene>
    <name evidence="7" type="ORF">SAMN05216192_11214</name>
</gene>
<comment type="subcellular location">
    <subcellularLocation>
        <location evidence="1">Endomembrane system</location>
        <topology evidence="1">Multi-pass membrane protein</topology>
    </subcellularLocation>
</comment>
<feature type="transmembrane region" description="Helical" evidence="5">
    <location>
        <begin position="211"/>
        <end position="229"/>
    </location>
</feature>
<sequence>MLNKIKEKLYDRMEPAFPLALFRIGFSLVLILELLQMMTLRDLIFQKDSLAATVPPFLTTLFVLWIIALVLLFIGYLTRPAAIVNYVISVYLLGFVVVNEANNWQVDSLFLTGAFLLMFMPVSACVSVESLMERRRQARVRVRKLPRPQARFIHTAFLILLIGLFYLDSMFYKLSSDMYLSGLGLWAPASLPFTTYYDVSWLIDHEWLVRILGYSLLLYEGVYIFLVWFRPLRVWMSLAGILLHAGVLIVFPIPVMSLLVITIHLAIIPESAYRKLYDRWIAAKHKRLTVYYDRLCPLCRQTVGILSALDFRKAIEWKALQDFAAEEKLLADIPEEDLLHDIYAVEKGEKLHKGVDTYAAVLRSMGWAYPAGLLLGLPPFHGIAAAIYGKVAAKRKREGGCTDSTCGIGIVAPPEKAATPFSGKFWPAGTFLLLWAVSFVVISFGTPAYAKYLTGENSSLTAALRDTAAVYKRITYPVLGWTNHGVYTESHYEEYAFQTRLVYIDGDSSVPLPIMDDNGFSRGYKVGRQWDNWAYATVKPDIPYKQAKNSMLDYAAFWAEDSGTDLHSGNGHIEIQRKPIDVSMDDFRPGLLQDNMDQPWSRIGEITASGGSLQLVMDSSGGSVDQGTWGEAVNTAVNATAAAASVQ</sequence>
<dbReference type="Proteomes" id="UP000199050">
    <property type="component" value="Unassembled WGS sequence"/>
</dbReference>
<dbReference type="GO" id="GO:0012505">
    <property type="term" value="C:endomembrane system"/>
    <property type="evidence" value="ECO:0007669"/>
    <property type="project" value="UniProtKB-SubCell"/>
</dbReference>
<feature type="domain" description="HTTM-like" evidence="6">
    <location>
        <begin position="11"/>
        <end position="272"/>
    </location>
</feature>
<keyword evidence="3 5" id="KW-1133">Transmembrane helix</keyword>
<evidence type="ECO:0000259" key="6">
    <source>
        <dbReference type="SMART" id="SM00752"/>
    </source>
</evidence>
<feature type="transmembrane region" description="Helical" evidence="5">
    <location>
        <begin position="431"/>
        <end position="450"/>
    </location>
</feature>